<evidence type="ECO:0008006" key="3">
    <source>
        <dbReference type="Google" id="ProtNLM"/>
    </source>
</evidence>
<reference evidence="2" key="1">
    <citation type="journal article" date="2019" name="Int. J. Syst. Evol. Microbiol.">
        <title>The Global Catalogue of Microorganisms (GCM) 10K type strain sequencing project: providing services to taxonomists for standard genome sequencing and annotation.</title>
        <authorList>
            <consortium name="The Broad Institute Genomics Platform"/>
            <consortium name="The Broad Institute Genome Sequencing Center for Infectious Disease"/>
            <person name="Wu L."/>
            <person name="Ma J."/>
        </authorList>
    </citation>
    <scope>NUCLEOTIDE SEQUENCE [LARGE SCALE GENOMIC DNA]</scope>
    <source>
        <strain evidence="2">NBRC 111981</strain>
    </source>
</reference>
<dbReference type="EMBL" id="BSOA01000027">
    <property type="protein sequence ID" value="GLQ88985.1"/>
    <property type="molecule type" value="Genomic_DNA"/>
</dbReference>
<name>A0ABQ5XBI4_9GAMM</name>
<keyword evidence="2" id="KW-1185">Reference proteome</keyword>
<proteinExistence type="predicted"/>
<protein>
    <recommendedName>
        <fullName evidence="3">YXWGXW repeat-containing protein</fullName>
    </recommendedName>
</protein>
<organism evidence="1 2">
    <name type="scientific">Dyella flagellata</name>
    <dbReference type="NCBI Taxonomy" id="1867833"/>
    <lineage>
        <taxon>Bacteria</taxon>
        <taxon>Pseudomonadati</taxon>
        <taxon>Pseudomonadota</taxon>
        <taxon>Gammaproteobacteria</taxon>
        <taxon>Lysobacterales</taxon>
        <taxon>Rhodanobacteraceae</taxon>
        <taxon>Dyella</taxon>
    </lineage>
</organism>
<accession>A0ABQ5XBI4</accession>
<dbReference type="RefSeq" id="WP_284332424.1">
    <property type="nucleotide sequence ID" value="NZ_BSOA01000027.1"/>
</dbReference>
<dbReference type="Proteomes" id="UP001156627">
    <property type="component" value="Unassembled WGS sequence"/>
</dbReference>
<gene>
    <name evidence="1" type="ORF">GCM10007898_25560</name>
</gene>
<evidence type="ECO:0000313" key="2">
    <source>
        <dbReference type="Proteomes" id="UP001156627"/>
    </source>
</evidence>
<sequence>MLRYLPKLLLALAVLGGVLAQTGCVVVAPRPARVWVPGYWSPAHVWVGGYYRYR</sequence>
<evidence type="ECO:0000313" key="1">
    <source>
        <dbReference type="EMBL" id="GLQ88985.1"/>
    </source>
</evidence>
<comment type="caution">
    <text evidence="1">The sequence shown here is derived from an EMBL/GenBank/DDBJ whole genome shotgun (WGS) entry which is preliminary data.</text>
</comment>